<organism evidence="1 2">
    <name type="scientific">Chlorogloeopsis fritschii PCC 6912</name>
    <dbReference type="NCBI Taxonomy" id="211165"/>
    <lineage>
        <taxon>Bacteria</taxon>
        <taxon>Bacillati</taxon>
        <taxon>Cyanobacteriota</taxon>
        <taxon>Cyanophyceae</taxon>
        <taxon>Nostocales</taxon>
        <taxon>Chlorogloeopsidaceae</taxon>
        <taxon>Chlorogloeopsis</taxon>
    </lineage>
</organism>
<accession>A0A433MWC8</accession>
<dbReference type="RefSeq" id="WP_016877910.1">
    <property type="nucleotide sequence ID" value="NZ_AJLN01000136.1"/>
</dbReference>
<gene>
    <name evidence="1" type="ORF">PCC6912_64410</name>
</gene>
<reference evidence="1 2" key="1">
    <citation type="journal article" date="2019" name="Genome Biol. Evol.">
        <title>Day and night: Metabolic profiles and evolutionary relationships of six axenic non-marine cyanobacteria.</title>
        <authorList>
            <person name="Will S.E."/>
            <person name="Henke P."/>
            <person name="Boedeker C."/>
            <person name="Huang S."/>
            <person name="Brinkmann H."/>
            <person name="Rohde M."/>
            <person name="Jarek M."/>
            <person name="Friedl T."/>
            <person name="Seufert S."/>
            <person name="Schumacher M."/>
            <person name="Overmann J."/>
            <person name="Neumann-Schaal M."/>
            <person name="Petersen J."/>
        </authorList>
    </citation>
    <scope>NUCLEOTIDE SEQUENCE [LARGE SCALE GENOMIC DNA]</scope>
    <source>
        <strain evidence="1 2">PCC 6912</strain>
    </source>
</reference>
<comment type="caution">
    <text evidence="1">The sequence shown here is derived from an EMBL/GenBank/DDBJ whole genome shotgun (WGS) entry which is preliminary data.</text>
</comment>
<dbReference type="CDD" id="cd00657">
    <property type="entry name" value="Ferritin_like"/>
    <property type="match status" value="1"/>
</dbReference>
<dbReference type="STRING" id="211165.GCA_000317285_05904"/>
<dbReference type="Proteomes" id="UP000268857">
    <property type="component" value="Unassembled WGS sequence"/>
</dbReference>
<name>A0A433MWC8_CHLFR</name>
<evidence type="ECO:0000313" key="2">
    <source>
        <dbReference type="Proteomes" id="UP000268857"/>
    </source>
</evidence>
<dbReference type="EMBL" id="RSCJ01000054">
    <property type="protein sequence ID" value="RUR72224.1"/>
    <property type="molecule type" value="Genomic_DNA"/>
</dbReference>
<sequence length="316" mass="35262">MTNHKIAGFDLPHAHTQDKLRRVLFSALESRLGKTDAENLSKTFSMSPPPHLPLSSYWDAKHFGLDKVSIFKEACIEEQAEILHLCSYGLLAEAYFIEQAGVGYMAKMVTLAETTEERMLYALFSSDEVTHLAQISEFIDTSELVGTDDPFLRLLGDLVESSDKSVLLFILQVVLEGWGLSHYRSLAKDCHSSDLSAVLCGFLQDESRHHSTGVTLFDRVAVTKSSQQTMIETLALFLQMVQVGPQSVVAAIEKVKGYLSLAQKVKIFEELETEIHSGTRLQLLRSLMRSPNTEVIVEELSCRGAFQPFPANKCVF</sequence>
<proteinExistence type="predicted"/>
<dbReference type="AlphaFoldDB" id="A0A433MWC8"/>
<keyword evidence="2" id="KW-1185">Reference proteome</keyword>
<protein>
    <recommendedName>
        <fullName evidence="3">Ferritin-like domain-containing protein</fullName>
    </recommendedName>
</protein>
<evidence type="ECO:0008006" key="3">
    <source>
        <dbReference type="Google" id="ProtNLM"/>
    </source>
</evidence>
<evidence type="ECO:0000313" key="1">
    <source>
        <dbReference type="EMBL" id="RUR72224.1"/>
    </source>
</evidence>
<dbReference type="InterPro" id="IPR009078">
    <property type="entry name" value="Ferritin-like_SF"/>
</dbReference>
<dbReference type="SUPFAM" id="SSF47240">
    <property type="entry name" value="Ferritin-like"/>
    <property type="match status" value="1"/>
</dbReference>
<dbReference type="OrthoDB" id="528268at2"/>